<evidence type="ECO:0000256" key="8">
    <source>
        <dbReference type="PROSITE-ProRule" id="PRU00176"/>
    </source>
</evidence>
<evidence type="ECO:0000259" key="9">
    <source>
        <dbReference type="PROSITE" id="PS50102"/>
    </source>
</evidence>
<dbReference type="PANTHER" id="PTHR48025">
    <property type="entry name" value="OS02G0815200 PROTEIN"/>
    <property type="match status" value="1"/>
</dbReference>
<keyword evidence="4" id="KW-0507">mRNA processing</keyword>
<evidence type="ECO:0000256" key="7">
    <source>
        <dbReference type="ARBA" id="ARBA00023274"/>
    </source>
</evidence>
<name>A0AA38L484_TAXCH</name>
<evidence type="ECO:0000313" key="11">
    <source>
        <dbReference type="Proteomes" id="UP000824469"/>
    </source>
</evidence>
<dbReference type="GO" id="GO:0009535">
    <property type="term" value="C:chloroplast thylakoid membrane"/>
    <property type="evidence" value="ECO:0007669"/>
    <property type="project" value="TreeGrafter"/>
</dbReference>
<evidence type="ECO:0000256" key="2">
    <source>
        <dbReference type="ARBA" id="ARBA00022528"/>
    </source>
</evidence>
<dbReference type="InterPro" id="IPR012677">
    <property type="entry name" value="Nucleotide-bd_a/b_plait_sf"/>
</dbReference>
<keyword evidence="7" id="KW-0687">Ribonucleoprotein</keyword>
<dbReference type="SUPFAM" id="SSF54928">
    <property type="entry name" value="RNA-binding domain, RBD"/>
    <property type="match status" value="2"/>
</dbReference>
<dbReference type="GO" id="GO:1990904">
    <property type="term" value="C:ribonucleoprotein complex"/>
    <property type="evidence" value="ECO:0007669"/>
    <property type="project" value="UniProtKB-KW"/>
</dbReference>
<feature type="domain" description="RRM" evidence="9">
    <location>
        <begin position="212"/>
        <end position="290"/>
    </location>
</feature>
<keyword evidence="2" id="KW-0150">Chloroplast</keyword>
<dbReference type="PROSITE" id="PS50102">
    <property type="entry name" value="RRM"/>
    <property type="match status" value="2"/>
</dbReference>
<evidence type="ECO:0000256" key="5">
    <source>
        <dbReference type="ARBA" id="ARBA00022737"/>
    </source>
</evidence>
<evidence type="ECO:0000313" key="10">
    <source>
        <dbReference type="EMBL" id="KAH9313249.1"/>
    </source>
</evidence>
<dbReference type="SMART" id="SM00360">
    <property type="entry name" value="RRM"/>
    <property type="match status" value="2"/>
</dbReference>
<sequence>MSSSLIACRSLSVVDGRLAGHSSPQVFASKYTPSAVSFSCSHSVFGAQRASKTKLQWASSKSCQLWASPRRQEGVKKVAVMVNASEDVVEEVADEVEEEGASAFDGNFGDNEFLEPPEEAKLYVGNLPFNVDTQSLGELFEGAGNVLDVNLITDRITGNSRGFAFVTMSNTEEADTGIEKFNQYSYEGRILTVRKATPRGTRVEGPQYGSMCRVYVGNLPWQADDRTLLQMFSEHGKVLEARIVYDKDTGRSRGFGFVTYSSENEVNDAISALDGADMDGRPLRVSIAENRPPRRF</sequence>
<evidence type="ECO:0000256" key="4">
    <source>
        <dbReference type="ARBA" id="ARBA00022664"/>
    </source>
</evidence>
<dbReference type="InterPro" id="IPR050502">
    <property type="entry name" value="Euk_RNA-bind_prot"/>
</dbReference>
<protein>
    <recommendedName>
        <fullName evidence="9">RRM domain-containing protein</fullName>
    </recommendedName>
</protein>
<keyword evidence="11" id="KW-1185">Reference proteome</keyword>
<evidence type="ECO:0000256" key="3">
    <source>
        <dbReference type="ARBA" id="ARBA00022640"/>
    </source>
</evidence>
<dbReference type="OMA" id="TSDWEGE"/>
<dbReference type="GO" id="GO:0003729">
    <property type="term" value="F:mRNA binding"/>
    <property type="evidence" value="ECO:0007669"/>
    <property type="project" value="TreeGrafter"/>
</dbReference>
<dbReference type="Pfam" id="PF00076">
    <property type="entry name" value="RRM_1"/>
    <property type="match status" value="2"/>
</dbReference>
<dbReference type="InterPro" id="IPR035979">
    <property type="entry name" value="RBD_domain_sf"/>
</dbReference>
<dbReference type="GO" id="GO:1901259">
    <property type="term" value="P:chloroplast rRNA processing"/>
    <property type="evidence" value="ECO:0007669"/>
    <property type="project" value="TreeGrafter"/>
</dbReference>
<feature type="domain" description="RRM" evidence="9">
    <location>
        <begin position="120"/>
        <end position="198"/>
    </location>
</feature>
<keyword evidence="6 8" id="KW-0694">RNA-binding</keyword>
<evidence type="ECO:0000256" key="6">
    <source>
        <dbReference type="ARBA" id="ARBA00022884"/>
    </source>
</evidence>
<dbReference type="InterPro" id="IPR048289">
    <property type="entry name" value="RRM2_NsCP33-like"/>
</dbReference>
<comment type="caution">
    <text evidence="10">The sequence shown here is derived from an EMBL/GenBank/DDBJ whole genome shotgun (WGS) entry which is preliminary data.</text>
</comment>
<comment type="subcellular location">
    <subcellularLocation>
        <location evidence="1">Plastid</location>
        <location evidence="1">Chloroplast</location>
    </subcellularLocation>
</comment>
<evidence type="ECO:0000256" key="1">
    <source>
        <dbReference type="ARBA" id="ARBA00004229"/>
    </source>
</evidence>
<proteinExistence type="predicted"/>
<accession>A0AA38L484</accession>
<dbReference type="PANTHER" id="PTHR48025:SF3">
    <property type="entry name" value="31 KDA RIBONUCLEOPROTEIN, CHLOROPLASTIC-RELATED"/>
    <property type="match status" value="1"/>
</dbReference>
<organism evidence="10 11">
    <name type="scientific">Taxus chinensis</name>
    <name type="common">Chinese yew</name>
    <name type="synonym">Taxus wallichiana var. chinensis</name>
    <dbReference type="NCBI Taxonomy" id="29808"/>
    <lineage>
        <taxon>Eukaryota</taxon>
        <taxon>Viridiplantae</taxon>
        <taxon>Streptophyta</taxon>
        <taxon>Embryophyta</taxon>
        <taxon>Tracheophyta</taxon>
        <taxon>Spermatophyta</taxon>
        <taxon>Pinopsida</taxon>
        <taxon>Pinidae</taxon>
        <taxon>Conifers II</taxon>
        <taxon>Cupressales</taxon>
        <taxon>Taxaceae</taxon>
        <taxon>Taxus</taxon>
    </lineage>
</organism>
<keyword evidence="5" id="KW-0677">Repeat</keyword>
<dbReference type="CDD" id="cd21608">
    <property type="entry name" value="RRM2_NsCP33_like"/>
    <property type="match status" value="1"/>
</dbReference>
<gene>
    <name evidence="10" type="ORF">KI387_028284</name>
</gene>
<dbReference type="Proteomes" id="UP000824469">
    <property type="component" value="Unassembled WGS sequence"/>
</dbReference>
<dbReference type="AlphaFoldDB" id="A0AA38L484"/>
<keyword evidence="3" id="KW-0934">Plastid</keyword>
<dbReference type="InterPro" id="IPR000504">
    <property type="entry name" value="RRM_dom"/>
</dbReference>
<dbReference type="EMBL" id="JAHRHJ020000006">
    <property type="protein sequence ID" value="KAH9313249.1"/>
    <property type="molecule type" value="Genomic_DNA"/>
</dbReference>
<dbReference type="GO" id="GO:0006397">
    <property type="term" value="P:mRNA processing"/>
    <property type="evidence" value="ECO:0007669"/>
    <property type="project" value="UniProtKB-KW"/>
</dbReference>
<dbReference type="Gene3D" id="3.30.70.330">
    <property type="match status" value="2"/>
</dbReference>
<reference evidence="10 11" key="1">
    <citation type="journal article" date="2021" name="Nat. Plants">
        <title>The Taxus genome provides insights into paclitaxel biosynthesis.</title>
        <authorList>
            <person name="Xiong X."/>
            <person name="Gou J."/>
            <person name="Liao Q."/>
            <person name="Li Y."/>
            <person name="Zhou Q."/>
            <person name="Bi G."/>
            <person name="Li C."/>
            <person name="Du R."/>
            <person name="Wang X."/>
            <person name="Sun T."/>
            <person name="Guo L."/>
            <person name="Liang H."/>
            <person name="Lu P."/>
            <person name="Wu Y."/>
            <person name="Zhang Z."/>
            <person name="Ro D.K."/>
            <person name="Shang Y."/>
            <person name="Huang S."/>
            <person name="Yan J."/>
        </authorList>
    </citation>
    <scope>NUCLEOTIDE SEQUENCE [LARGE SCALE GENOMIC DNA]</scope>
    <source>
        <strain evidence="10">Ta-2019</strain>
    </source>
</reference>